<reference evidence="1 2" key="1">
    <citation type="journal article" date="2020" name="ISME J.">
        <title>Comparative genomics reveals insights into cyanobacterial evolution and habitat adaptation.</title>
        <authorList>
            <person name="Chen M.Y."/>
            <person name="Teng W.K."/>
            <person name="Zhao L."/>
            <person name="Hu C.X."/>
            <person name="Zhou Y.K."/>
            <person name="Han B.P."/>
            <person name="Song L.R."/>
            <person name="Shu W.S."/>
        </authorList>
    </citation>
    <scope>NUCLEOTIDE SEQUENCE [LARGE SCALE GENOMIC DNA]</scope>
    <source>
        <strain evidence="1 2">FACHB-362</strain>
    </source>
</reference>
<evidence type="ECO:0000313" key="1">
    <source>
        <dbReference type="EMBL" id="MBD2694428.1"/>
    </source>
</evidence>
<comment type="caution">
    <text evidence="1">The sequence shown here is derived from an EMBL/GenBank/DDBJ whole genome shotgun (WGS) entry which is preliminary data.</text>
</comment>
<accession>A0ABR8JA46</accession>
<dbReference type="EMBL" id="JACJTQ010000048">
    <property type="protein sequence ID" value="MBD2694428.1"/>
    <property type="molecule type" value="Genomic_DNA"/>
</dbReference>
<dbReference type="Proteomes" id="UP000660381">
    <property type="component" value="Unassembled WGS sequence"/>
</dbReference>
<sequence>MKKYQVKPGRQIVHGGVMSLEGQVVELTDVVAAVHAENIELLPEPKAKGKPAVKEEGEATDA</sequence>
<name>A0ABR8JA46_9NOST</name>
<protein>
    <submittedName>
        <fullName evidence="1">Uncharacterized protein</fullName>
    </submittedName>
</protein>
<keyword evidence="2" id="KW-1185">Reference proteome</keyword>
<proteinExistence type="predicted"/>
<organism evidence="1 2">
    <name type="scientific">Anabaena catenula FACHB-362</name>
    <dbReference type="NCBI Taxonomy" id="2692877"/>
    <lineage>
        <taxon>Bacteria</taxon>
        <taxon>Bacillati</taxon>
        <taxon>Cyanobacteriota</taxon>
        <taxon>Cyanophyceae</taxon>
        <taxon>Nostocales</taxon>
        <taxon>Nostocaceae</taxon>
        <taxon>Anabaena</taxon>
    </lineage>
</organism>
<dbReference type="RefSeq" id="WP_190908594.1">
    <property type="nucleotide sequence ID" value="NZ_JACJTQ010000048.1"/>
</dbReference>
<evidence type="ECO:0000313" key="2">
    <source>
        <dbReference type="Proteomes" id="UP000660381"/>
    </source>
</evidence>
<gene>
    <name evidence="1" type="ORF">H6G68_22235</name>
</gene>